<dbReference type="RefSeq" id="WP_066420876.1">
    <property type="nucleotide sequence ID" value="NZ_CP018866.1"/>
</dbReference>
<evidence type="ECO:0000313" key="9">
    <source>
        <dbReference type="EMBL" id="AST93393.1"/>
    </source>
</evidence>
<dbReference type="EMBL" id="CP018866">
    <property type="protein sequence ID" value="AST93393.1"/>
    <property type="molecule type" value="Genomic_DNA"/>
</dbReference>
<dbReference type="KEGG" id="bcoh:BC6307_20060"/>
<feature type="transmembrane region" description="Helical" evidence="8">
    <location>
        <begin position="221"/>
        <end position="245"/>
    </location>
</feature>
<dbReference type="AlphaFoldDB" id="A0A223KVJ8"/>
<evidence type="ECO:0000313" key="10">
    <source>
        <dbReference type="Proteomes" id="UP000215224"/>
    </source>
</evidence>
<feature type="transmembrane region" description="Helical" evidence="8">
    <location>
        <begin position="124"/>
        <end position="146"/>
    </location>
</feature>
<organism evidence="9 10">
    <name type="scientific">Sutcliffiella cohnii</name>
    <dbReference type="NCBI Taxonomy" id="33932"/>
    <lineage>
        <taxon>Bacteria</taxon>
        <taxon>Bacillati</taxon>
        <taxon>Bacillota</taxon>
        <taxon>Bacilli</taxon>
        <taxon>Bacillales</taxon>
        <taxon>Bacillaceae</taxon>
        <taxon>Sutcliffiella</taxon>
    </lineage>
</organism>
<comment type="similarity">
    <text evidence="2">Belongs to the auxin efflux carrier (TC 2.A.69) family.</text>
</comment>
<dbReference type="InterPro" id="IPR004776">
    <property type="entry name" value="Mem_transp_PIN-like"/>
</dbReference>
<feature type="transmembrane region" description="Helical" evidence="8">
    <location>
        <begin position="37"/>
        <end position="54"/>
    </location>
</feature>
<dbReference type="Pfam" id="PF03547">
    <property type="entry name" value="Mem_trans"/>
    <property type="match status" value="1"/>
</dbReference>
<evidence type="ECO:0000256" key="4">
    <source>
        <dbReference type="ARBA" id="ARBA00022475"/>
    </source>
</evidence>
<evidence type="ECO:0000256" key="7">
    <source>
        <dbReference type="ARBA" id="ARBA00023136"/>
    </source>
</evidence>
<gene>
    <name evidence="9" type="ORF">BC6307_20060</name>
</gene>
<feature type="transmembrane region" description="Helical" evidence="8">
    <location>
        <begin position="60"/>
        <end position="84"/>
    </location>
</feature>
<keyword evidence="5 8" id="KW-0812">Transmembrane</keyword>
<name>A0A223KVJ8_9BACI</name>
<sequence>MTALLFILKDIILPIFIIMAIGYILQKKFKLDLSTLAKLNIYFVVPAFIFVKLYESSFTMQLFVNVLSFFILLVVLLYIIASITAKIMKMDNKKKTTFANSTMFFNSGNYGVPVNDLVFKSDPYAMSIQVIMLTLQNIFVFSYGIFSLKSADVGKLKAALGYFKMPVLYAMLSGVLLNYWNVPIPDFIWVPAHYIADAMVALALLTLGAQVANLKKIAISSFVLVSGGIRLIIGPTLALAIIYLFNVDGITAQSLLIASSMPTAVNSAVIAQEYNSHPELAAQTVLFSTICSSLSVAFVIYLGSVLF</sequence>
<accession>A0A223KVJ8</accession>
<evidence type="ECO:0000256" key="1">
    <source>
        <dbReference type="ARBA" id="ARBA00004651"/>
    </source>
</evidence>
<feature type="transmembrane region" description="Helical" evidence="8">
    <location>
        <begin position="158"/>
        <end position="180"/>
    </location>
</feature>
<evidence type="ECO:0000256" key="8">
    <source>
        <dbReference type="SAM" id="Phobius"/>
    </source>
</evidence>
<keyword evidence="10" id="KW-1185">Reference proteome</keyword>
<protein>
    <submittedName>
        <fullName evidence="9">Permease</fullName>
    </submittedName>
</protein>
<reference evidence="9 10" key="1">
    <citation type="submission" date="2016-12" db="EMBL/GenBank/DDBJ databases">
        <title>The whole genome sequencing and assembly of Bacillus cohnii DSM 6307T strain.</title>
        <authorList>
            <person name="Lee Y.-J."/>
            <person name="Yi H."/>
            <person name="Bahn Y.-S."/>
            <person name="Kim J.F."/>
            <person name="Lee D.-W."/>
        </authorList>
    </citation>
    <scope>NUCLEOTIDE SEQUENCE [LARGE SCALE GENOMIC DNA]</scope>
    <source>
        <strain evidence="9 10">DSM 6307</strain>
    </source>
</reference>
<feature type="transmembrane region" description="Helical" evidence="8">
    <location>
        <begin position="6"/>
        <end position="25"/>
    </location>
</feature>
<comment type="subcellular location">
    <subcellularLocation>
        <location evidence="1">Cell membrane</location>
        <topology evidence="1">Multi-pass membrane protein</topology>
    </subcellularLocation>
</comment>
<dbReference type="Gene3D" id="1.20.1530.20">
    <property type="match status" value="1"/>
</dbReference>
<evidence type="ECO:0000256" key="5">
    <source>
        <dbReference type="ARBA" id="ARBA00022692"/>
    </source>
</evidence>
<keyword evidence="3" id="KW-0813">Transport</keyword>
<dbReference type="PANTHER" id="PTHR36838">
    <property type="entry name" value="AUXIN EFFLUX CARRIER FAMILY PROTEIN"/>
    <property type="match status" value="1"/>
</dbReference>
<proteinExistence type="inferred from homology"/>
<dbReference type="Proteomes" id="UP000215224">
    <property type="component" value="Chromosome"/>
</dbReference>
<dbReference type="GO" id="GO:0055085">
    <property type="term" value="P:transmembrane transport"/>
    <property type="evidence" value="ECO:0007669"/>
    <property type="project" value="InterPro"/>
</dbReference>
<evidence type="ECO:0000256" key="2">
    <source>
        <dbReference type="ARBA" id="ARBA00010145"/>
    </source>
</evidence>
<dbReference type="InterPro" id="IPR038770">
    <property type="entry name" value="Na+/solute_symporter_sf"/>
</dbReference>
<feature type="transmembrane region" description="Helical" evidence="8">
    <location>
        <begin position="192"/>
        <end position="209"/>
    </location>
</feature>
<evidence type="ECO:0000256" key="3">
    <source>
        <dbReference type="ARBA" id="ARBA00022448"/>
    </source>
</evidence>
<evidence type="ECO:0000256" key="6">
    <source>
        <dbReference type="ARBA" id="ARBA00022989"/>
    </source>
</evidence>
<dbReference type="STRING" id="1314751.GCA_001591425_04532"/>
<keyword evidence="6 8" id="KW-1133">Transmembrane helix</keyword>
<keyword evidence="4" id="KW-1003">Cell membrane</keyword>
<keyword evidence="7 8" id="KW-0472">Membrane</keyword>
<dbReference type="PANTHER" id="PTHR36838:SF1">
    <property type="entry name" value="SLR1864 PROTEIN"/>
    <property type="match status" value="1"/>
</dbReference>
<dbReference type="GO" id="GO:0005886">
    <property type="term" value="C:plasma membrane"/>
    <property type="evidence" value="ECO:0007669"/>
    <property type="project" value="UniProtKB-SubCell"/>
</dbReference>
<feature type="transmembrane region" description="Helical" evidence="8">
    <location>
        <begin position="285"/>
        <end position="306"/>
    </location>
</feature>